<dbReference type="InterPro" id="IPR016084">
    <property type="entry name" value="Haem_Oase-like_multi-hlx"/>
</dbReference>
<dbReference type="AlphaFoldDB" id="A0A0F0KWU0"/>
<gene>
    <name evidence="1" type="ORF">RN50_01041</name>
</gene>
<protein>
    <submittedName>
        <fullName evidence="1">Uncharacterized protein</fullName>
    </submittedName>
</protein>
<name>A0A0F0KWU0_9MICO</name>
<proteinExistence type="predicted"/>
<organism evidence="1 2">
    <name type="scientific">Microbacterium foliorum</name>
    <dbReference type="NCBI Taxonomy" id="104336"/>
    <lineage>
        <taxon>Bacteria</taxon>
        <taxon>Bacillati</taxon>
        <taxon>Actinomycetota</taxon>
        <taxon>Actinomycetes</taxon>
        <taxon>Micrococcales</taxon>
        <taxon>Microbacteriaceae</taxon>
        <taxon>Microbacterium</taxon>
    </lineage>
</organism>
<evidence type="ECO:0000313" key="1">
    <source>
        <dbReference type="EMBL" id="KJL23701.1"/>
    </source>
</evidence>
<reference evidence="1 2" key="1">
    <citation type="submission" date="2015-02" db="EMBL/GenBank/DDBJ databases">
        <title>Draft genome sequences of ten Microbacterium spp. with emphasis on heavy metal contaminated environments.</title>
        <authorList>
            <person name="Corretto E."/>
        </authorList>
    </citation>
    <scope>NUCLEOTIDE SEQUENCE [LARGE SCALE GENOMIC DNA]</scope>
    <source>
        <strain evidence="1 2">DSM 12966</strain>
    </source>
</reference>
<keyword evidence="2" id="KW-1185">Reference proteome</keyword>
<accession>A0A0F0KWU0</accession>
<evidence type="ECO:0000313" key="2">
    <source>
        <dbReference type="Proteomes" id="UP000033572"/>
    </source>
</evidence>
<dbReference type="GeneID" id="94446073"/>
<dbReference type="EMBL" id="JYIU01000035">
    <property type="protein sequence ID" value="KJL23701.1"/>
    <property type="molecule type" value="Genomic_DNA"/>
</dbReference>
<dbReference type="PATRIC" id="fig|104336.4.peg.1066"/>
<dbReference type="RefSeq" id="WP_045253438.1">
    <property type="nucleotide sequence ID" value="NZ_CP031425.1"/>
</dbReference>
<dbReference type="Gene3D" id="1.20.910.10">
    <property type="entry name" value="Heme oxygenase-like"/>
    <property type="match status" value="1"/>
</dbReference>
<sequence>MKTTLPLIEQPAFKVVLPDTAQLAEGVQVDLMPGGIRLHKHALRLDLAVPEAATEAVVHRLRTGWPTAGLSATWKQLLEKLLASGMIRSAEAADPRKVPAADAIARIVDAIEGAAGRALTAEHPMNAFITGALSQSIARQWIIENFHFTAAADYHVPPVLEHDMSSEEREMWERFLRDESWHWRIYRPVLAQFDLSFEEVRAFPPMAGTTAFIEALHDAAVAGPVQYAAAMMFVERPPMVWEAQDDPLFGALLRDYGLHDESVRPLWWHTTENLHGGHSALGAVVITNRLALTPELVSDAAHHAERVVEAVAEWQREMLSPAGSAVEAAE</sequence>
<comment type="caution">
    <text evidence="1">The sequence shown here is derived from an EMBL/GenBank/DDBJ whole genome shotgun (WGS) entry which is preliminary data.</text>
</comment>
<dbReference type="SUPFAM" id="SSF48613">
    <property type="entry name" value="Heme oxygenase-like"/>
    <property type="match status" value="1"/>
</dbReference>
<dbReference type="Proteomes" id="UP000033572">
    <property type="component" value="Unassembled WGS sequence"/>
</dbReference>